<feature type="compositionally biased region" description="Pro residues" evidence="14">
    <location>
        <begin position="56"/>
        <end position="65"/>
    </location>
</feature>
<dbReference type="PROSITE" id="PS50030">
    <property type="entry name" value="UBA"/>
    <property type="match status" value="1"/>
</dbReference>
<comment type="subcellular location">
    <subcellularLocation>
        <location evidence="1">Membrane</location>
    </subcellularLocation>
</comment>
<feature type="compositionally biased region" description="Polar residues" evidence="14">
    <location>
        <begin position="544"/>
        <end position="555"/>
    </location>
</feature>
<feature type="compositionally biased region" description="Polar residues" evidence="14">
    <location>
        <begin position="810"/>
        <end position="827"/>
    </location>
</feature>
<evidence type="ECO:0000256" key="6">
    <source>
        <dbReference type="ARBA" id="ARBA00022845"/>
    </source>
</evidence>
<dbReference type="InterPro" id="IPR017452">
    <property type="entry name" value="GPCR_Rhodpsn_7TM"/>
</dbReference>
<feature type="compositionally biased region" description="Polar residues" evidence="14">
    <location>
        <begin position="1363"/>
        <end position="1373"/>
    </location>
</feature>
<keyword evidence="10 15" id="KW-0472">Membrane</keyword>
<dbReference type="GO" id="GO:0006417">
    <property type="term" value="P:regulation of translation"/>
    <property type="evidence" value="ECO:0007669"/>
    <property type="project" value="UniProtKB-KW"/>
</dbReference>
<dbReference type="PANTHER" id="PTHR13020:SF9">
    <property type="entry name" value="TRINUCLEOTIDE REPEAT-CONTAINING GENE 6C PROTEIN"/>
    <property type="match status" value="1"/>
</dbReference>
<dbReference type="PROSITE" id="PS50102">
    <property type="entry name" value="RRM"/>
    <property type="match status" value="1"/>
</dbReference>
<evidence type="ECO:0000259" key="16">
    <source>
        <dbReference type="PROSITE" id="PS50030"/>
    </source>
</evidence>
<evidence type="ECO:0000313" key="20">
    <source>
        <dbReference type="Proteomes" id="UP001239994"/>
    </source>
</evidence>
<feature type="compositionally biased region" description="Polar residues" evidence="14">
    <location>
        <begin position="1477"/>
        <end position="1488"/>
    </location>
</feature>
<feature type="domain" description="RRM" evidence="17">
    <location>
        <begin position="1518"/>
        <end position="1590"/>
    </location>
</feature>
<feature type="region of interest" description="Disordered" evidence="14">
    <location>
        <begin position="250"/>
        <end position="929"/>
    </location>
</feature>
<keyword evidence="5 15" id="KW-0812">Transmembrane</keyword>
<dbReference type="InterPro" id="IPR000504">
    <property type="entry name" value="RRM_dom"/>
</dbReference>
<dbReference type="InterPro" id="IPR015940">
    <property type="entry name" value="UBA"/>
</dbReference>
<dbReference type="Proteomes" id="UP001239994">
    <property type="component" value="Unassembled WGS sequence"/>
</dbReference>
<name>A0AAD8ZHH1_9TELE</name>
<dbReference type="Pfam" id="PF12938">
    <property type="entry name" value="M_domain"/>
    <property type="match status" value="1"/>
</dbReference>
<feature type="transmembrane region" description="Helical" evidence="15">
    <location>
        <begin position="1764"/>
        <end position="1795"/>
    </location>
</feature>
<dbReference type="PROSITE" id="PS50262">
    <property type="entry name" value="G_PROTEIN_RECEP_F1_2"/>
    <property type="match status" value="1"/>
</dbReference>
<feature type="region of interest" description="Disordered" evidence="14">
    <location>
        <begin position="1202"/>
        <end position="1241"/>
    </location>
</feature>
<feature type="compositionally biased region" description="Basic and acidic residues" evidence="14">
    <location>
        <begin position="1008"/>
        <end position="1021"/>
    </location>
</feature>
<keyword evidence="6" id="KW-0810">Translation regulation</keyword>
<feature type="region of interest" description="Disordered" evidence="14">
    <location>
        <begin position="50"/>
        <end position="135"/>
    </location>
</feature>
<feature type="compositionally biased region" description="Basic residues" evidence="14">
    <location>
        <begin position="99"/>
        <end position="109"/>
    </location>
</feature>
<dbReference type="Pfam" id="PF00627">
    <property type="entry name" value="UBA"/>
    <property type="match status" value="1"/>
</dbReference>
<feature type="transmembrane region" description="Helical" evidence="15">
    <location>
        <begin position="1955"/>
        <end position="1982"/>
    </location>
</feature>
<feature type="region of interest" description="Disordered" evidence="14">
    <location>
        <begin position="1460"/>
        <end position="1489"/>
    </location>
</feature>
<keyword evidence="8 15" id="KW-1133">Transmembrane helix</keyword>
<evidence type="ECO:0000313" key="19">
    <source>
        <dbReference type="EMBL" id="KAK1798128.1"/>
    </source>
</evidence>
<feature type="region of interest" description="Disordered" evidence="14">
    <location>
        <begin position="1079"/>
        <end position="1101"/>
    </location>
</feature>
<evidence type="ECO:0000256" key="2">
    <source>
        <dbReference type="ARBA" id="ARBA00007302"/>
    </source>
</evidence>
<evidence type="ECO:0000256" key="1">
    <source>
        <dbReference type="ARBA" id="ARBA00004370"/>
    </source>
</evidence>
<dbReference type="GO" id="GO:0016020">
    <property type="term" value="C:membrane"/>
    <property type="evidence" value="ECO:0007669"/>
    <property type="project" value="UniProtKB-SubCell"/>
</dbReference>
<dbReference type="FunFam" id="3.30.70.330:FF:000011">
    <property type="entry name" value="trinucleotide repeat-containing gene 6A protein-like"/>
    <property type="match status" value="1"/>
</dbReference>
<evidence type="ECO:0000256" key="3">
    <source>
        <dbReference type="ARBA" id="ARBA00022481"/>
    </source>
</evidence>
<dbReference type="InterPro" id="IPR035979">
    <property type="entry name" value="RBD_domain_sf"/>
</dbReference>
<dbReference type="GO" id="GO:0016706">
    <property type="term" value="F:2-oxoglutarate-dependent dioxygenase activity"/>
    <property type="evidence" value="ECO:0007669"/>
    <property type="project" value="InterPro"/>
</dbReference>
<dbReference type="InterPro" id="IPR012677">
    <property type="entry name" value="Nucleotide-bd_a/b_plait_sf"/>
</dbReference>
<evidence type="ECO:0000256" key="10">
    <source>
        <dbReference type="ARBA" id="ARBA00023136"/>
    </source>
</evidence>
<dbReference type="SUPFAM" id="SSF54928">
    <property type="entry name" value="RNA-binding domain, RBD"/>
    <property type="match status" value="1"/>
</dbReference>
<evidence type="ECO:0000256" key="15">
    <source>
        <dbReference type="SAM" id="Phobius"/>
    </source>
</evidence>
<dbReference type="FunFam" id="1.10.8.10:FF:000027">
    <property type="entry name" value="Trinucleotide repeat-containing gene 6C protein"/>
    <property type="match status" value="1"/>
</dbReference>
<feature type="compositionally biased region" description="Polar residues" evidence="14">
    <location>
        <begin position="1307"/>
        <end position="1328"/>
    </location>
</feature>
<feature type="compositionally biased region" description="Low complexity" evidence="14">
    <location>
        <begin position="740"/>
        <end position="762"/>
    </location>
</feature>
<sequence>MSGEPIKCEKVLMLRDKLYVVCVTCPNGYMFIHLNGWCMCKVAEQQKAKVPDSARAPPPSAPSPPHATSSSSDGRRSPPSPQQALQCPPRYPPREVPPRFRHHEHRQLLRRGQPPPPTALSQSTGAGSPPRTPTSEHLAVLPHQRDLGAKHENSLWIVPTSRNQVITEENNTETWPSFSYSNSQQALECTLDTDTSELGGPNRGWASESKTDLSMASRSHSSWGTSNLNLNPSANPAAWPVLGHEAPGVGSGPGVMGDCAWGTPDTPEQHQSPTNMSFSMDPPNLKTDGPNTKAEPMSPAHSWGGTLSQSPTEQAGGDGTSLWSGGDMKGGVSKDSGWDSGGMSSWGPGGGGAGWGNWSKQSSSEGIGWDGNDGATREPMSSWGNDAPASDSSRDSSEGLSRRRESSSSVEFPLLPRQDLDPRVLCNSGWGQTPVRQHTVWEMDENPDIKDDGGTEAWGSSCNAPLTGPAPPPQGCANPSLSASPRMDSGSKSETPSRTMSAPGWAGSVPPTSQPSTGWGEPTANKKVPNGSVGSWGEPMPDGPSTNGSSGQSWGSEDKSPSWDDGSIQAKSQGWGDGPSTSSGWGSSGSGNSGEWGETSDGRKSGSGSSSWDGEGGNWKEPQKGWGKAAPAAGGGTWGDSQHSNGTLQGWGAKPQESSSGNSDVGSMGSWGGPSSVKQGGSAWGSVARPDPGEEATGWEEPSPSSIRRKMEIDDGTSTWGDPNAYRTCVNMWDRNNPASHNNPGTSNNGSSNNHHTGPSNNNHHHSHHGQGPSQNHSNVNNNGSPNQLGPPHNRIPMVNPGWGELPSVQPKSESSTWGEPTSSSPPVDNGTAAWGKTARGTGGWPENHEPSAAYGRSSAPTGSGSCKPGPKSMQDGWGSGGEEMSMSSSQWDAEDGDMWTSPTSQDSGSSCTSWNQSKKGIQKGKVSTKQDEVWIMNRLIKQLTDMGFPRDPAEEALRSNNMNLDQAMSALLEKKSEGDRRGMGVADYSSGLNKPLVGRPPSLSKDSALDRASFLDKDGGLSDDTPTSPFMPSPAHKLPLTNSSLPSHGLGGISSALAMQNLNNRQMNGMFGSNGAAQARALQQQVPPPQPPVPPLSSAQPTLRAQVPQFLSPQVQAQLLQFAAKNIGLSPALLSSPINPQQMTLLYQLQQLQMAYQRLQIQQQMMQAQRNVSGPIRQQEQQVARTISNMQQQIQQHQRQLAQALLMKQHQASPASSHTGLHASHSKPNLDMFPVHPQASGLSISDLQNKEPQTPHSSFGPYPLSGMNGNVAVGCMEVGGVALKEAPPQPQSRLSQWTHAGGVDALSTSSPHMENSLSKHSTASSTHVGDGKVIEDSFSPYSLLSSSQSPSSPMVAPESWAQGKSPSEKISNGTSISWPPEFCPGVPWKGLQNIDPEADPNMTPGSVSSGPTINTTIQDVNRYLLRDRNGGKLLDMKSTWSAGPVSHTQASLSHELWKVPSGGRTSMAPSRPPPGLTNTKPSPSWASGSLGLGQGWSTSYSSEGTAWSSDSSSRTSSWLVLRNLTPQIDGSTLRTLCMQHGPLITFHLSLPQGNALVRYSSKEEAAKAQKSLHMCVLGNTTILAEFAGEEEVTRFFAQGQSLPPSNSWQGSSTPGSSQPRLANPSTAHPAVGHWGGAGTKAAGNSGDGGGSGAELLWGGVQQYSSLWGPANGEESRVMGSPIPINTLLPGDLLSAPFQTTCHLAMTNFSNFSKVSSSCSREFFLSTLALGLLTGGLDSDICVLQLRMNTTLTNSSFSGANGPIYIATVVCVMTIHVINFCVGLPLNCYIITLLLSKSRGLDVSMVFALNHVAAEILFALVAPLYCTCIVSLDLCVGSLLGFWLGTFIPARYIFQCLVCLERYMAVVHPVSFLRLRPLRYRVGCAMAGWVCALTLGILSMCMFPGLPYNVIGAVYLIIFLLDSFCCVSILKGLLQSGPGDRKREDGEMNATKRKAFTVVCMNLVTFLVQIMPMVVSFAVLGMVPPDQFQLGVAISMIINISAGFVHPVFVLYKTATSSSTIIVKFADDTVVMGLISDNDERAYLEEIKHLENWCQENNLLLNVSKTKELIVDCSKKQERHYQPVRISGTTVERIDSFKYLGVHISQDLSWSRHTNSLAKKVRQRLYHLRSLRDFRLPSKVVRNFYTCTIESILTGNITVWFGTAPSRTDKHSKGWCVQLSASLVRNFLTCRPSTTSGARPRPVLDKYEDGNKWLGPGGWRNQSDPGEWPVSYHGTSKEATEKIIASHYKAG</sequence>
<comment type="caution">
    <text evidence="19">The sequence shown here is derived from an EMBL/GenBank/DDBJ whole genome shotgun (WGS) entry which is preliminary data.</text>
</comment>
<feature type="region of interest" description="Disordered" evidence="14">
    <location>
        <begin position="976"/>
        <end position="1035"/>
    </location>
</feature>
<dbReference type="GO" id="GO:0003723">
    <property type="term" value="F:RNA binding"/>
    <property type="evidence" value="ECO:0007669"/>
    <property type="project" value="UniProtKB-UniRule"/>
</dbReference>
<dbReference type="SMART" id="SM00165">
    <property type="entry name" value="UBA"/>
    <property type="match status" value="1"/>
</dbReference>
<dbReference type="EMBL" id="JAROKS010000012">
    <property type="protein sequence ID" value="KAK1798128.1"/>
    <property type="molecule type" value="Genomic_DNA"/>
</dbReference>
<protein>
    <recommendedName>
        <fullName evidence="12">Trinucleotide repeat-containing gene 6C protein</fullName>
    </recommendedName>
</protein>
<dbReference type="GO" id="GO:0060213">
    <property type="term" value="P:positive regulation of nuclear-transcribed mRNA poly(A) tail shortening"/>
    <property type="evidence" value="ECO:0007669"/>
    <property type="project" value="TreeGrafter"/>
</dbReference>
<comment type="similarity">
    <text evidence="2">Belongs to the GW182 family.</text>
</comment>
<feature type="region of interest" description="Disordered" evidence="14">
    <location>
        <begin position="1303"/>
        <end position="1373"/>
    </location>
</feature>
<keyword evidence="20" id="KW-1185">Reference proteome</keyword>
<dbReference type="Pfam" id="PF09004">
    <property type="entry name" value="ALKBH8_N"/>
    <property type="match status" value="1"/>
</dbReference>
<dbReference type="Gene3D" id="3.30.70.330">
    <property type="match status" value="1"/>
</dbReference>
<dbReference type="GO" id="GO:0008168">
    <property type="term" value="F:methyltransferase activity"/>
    <property type="evidence" value="ECO:0007669"/>
    <property type="project" value="InterPro"/>
</dbReference>
<evidence type="ECO:0000256" key="4">
    <source>
        <dbReference type="ARBA" id="ARBA00022553"/>
    </source>
</evidence>
<gene>
    <name evidence="19" type="ORF">P4O66_000625</name>
</gene>
<feature type="compositionally biased region" description="Basic and acidic residues" evidence="14">
    <location>
        <begin position="392"/>
        <end position="406"/>
    </location>
</feature>
<dbReference type="Gene3D" id="1.10.8.10">
    <property type="entry name" value="DNA helicase RuvA subunit, C-terminal domain"/>
    <property type="match status" value="1"/>
</dbReference>
<feature type="transmembrane region" description="Helical" evidence="15">
    <location>
        <begin position="1912"/>
        <end position="1934"/>
    </location>
</feature>
<accession>A0AAD8ZHH1</accession>
<dbReference type="SUPFAM" id="SSF46934">
    <property type="entry name" value="UBA-like"/>
    <property type="match status" value="1"/>
</dbReference>
<feature type="compositionally biased region" description="Polar residues" evidence="14">
    <location>
        <begin position="656"/>
        <end position="665"/>
    </location>
</feature>
<dbReference type="SUPFAM" id="SSF81321">
    <property type="entry name" value="Family A G protein-coupled receptor-like"/>
    <property type="match status" value="1"/>
</dbReference>
<keyword evidence="9" id="KW-0175">Coiled coil</keyword>
<dbReference type="GO" id="GO:0000932">
    <property type="term" value="C:P-body"/>
    <property type="evidence" value="ECO:0007669"/>
    <property type="project" value="TreeGrafter"/>
</dbReference>
<evidence type="ECO:0000256" key="12">
    <source>
        <dbReference type="ARBA" id="ARBA00073415"/>
    </source>
</evidence>
<evidence type="ECO:0000256" key="9">
    <source>
        <dbReference type="ARBA" id="ARBA00023054"/>
    </source>
</evidence>
<feature type="compositionally biased region" description="Polar residues" evidence="14">
    <location>
        <begin position="269"/>
        <end position="278"/>
    </location>
</feature>
<dbReference type="InterPro" id="IPR026805">
    <property type="entry name" value="GW182_M_dom"/>
</dbReference>
<feature type="domain" description="G-protein coupled receptors family 1 profile" evidence="18">
    <location>
        <begin position="1786"/>
        <end position="1980"/>
    </location>
</feature>
<evidence type="ECO:0000256" key="14">
    <source>
        <dbReference type="SAM" id="MobiDB-lite"/>
    </source>
</evidence>
<dbReference type="InterPro" id="IPR041917">
    <property type="entry name" value="TNR6C_UBA"/>
</dbReference>
<dbReference type="Pfam" id="PF00076">
    <property type="entry name" value="RRM_1"/>
    <property type="match status" value="1"/>
</dbReference>
<dbReference type="InterPro" id="IPR009060">
    <property type="entry name" value="UBA-like_sf"/>
</dbReference>
<feature type="transmembrane region" description="Helical" evidence="15">
    <location>
        <begin position="1885"/>
        <end position="1906"/>
    </location>
</feature>
<feature type="compositionally biased region" description="Polar residues" evidence="14">
    <location>
        <begin position="490"/>
        <end position="500"/>
    </location>
</feature>
<dbReference type="GO" id="GO:0005654">
    <property type="term" value="C:nucleoplasm"/>
    <property type="evidence" value="ECO:0007669"/>
    <property type="project" value="TreeGrafter"/>
</dbReference>
<proteinExistence type="inferred from homology"/>
<evidence type="ECO:0000256" key="8">
    <source>
        <dbReference type="ARBA" id="ARBA00022989"/>
    </source>
</evidence>
<dbReference type="GO" id="GO:0005829">
    <property type="term" value="C:cytosol"/>
    <property type="evidence" value="ECO:0007669"/>
    <property type="project" value="UniProtKB-ARBA"/>
</dbReference>
<feature type="compositionally biased region" description="Polar residues" evidence="14">
    <location>
        <begin position="901"/>
        <end position="920"/>
    </location>
</feature>
<evidence type="ECO:0000256" key="13">
    <source>
        <dbReference type="PROSITE-ProRule" id="PRU00176"/>
    </source>
</evidence>
<dbReference type="GO" id="GO:0035195">
    <property type="term" value="P:miRNA-mediated post-transcriptional gene silencing"/>
    <property type="evidence" value="ECO:0007669"/>
    <property type="project" value="TreeGrafter"/>
</dbReference>
<keyword evidence="3" id="KW-0488">Methylation</keyword>
<feature type="compositionally biased region" description="Low complexity" evidence="14">
    <location>
        <begin position="770"/>
        <end position="788"/>
    </location>
</feature>
<evidence type="ECO:0000256" key="5">
    <source>
        <dbReference type="ARBA" id="ARBA00022692"/>
    </source>
</evidence>
<feature type="compositionally biased region" description="Polar residues" evidence="14">
    <location>
        <begin position="1211"/>
        <end position="1220"/>
    </location>
</feature>
<organism evidence="19 20">
    <name type="scientific">Electrophorus voltai</name>
    <dbReference type="NCBI Taxonomy" id="2609070"/>
    <lineage>
        <taxon>Eukaryota</taxon>
        <taxon>Metazoa</taxon>
        <taxon>Chordata</taxon>
        <taxon>Craniata</taxon>
        <taxon>Vertebrata</taxon>
        <taxon>Euteleostomi</taxon>
        <taxon>Actinopterygii</taxon>
        <taxon>Neopterygii</taxon>
        <taxon>Teleostei</taxon>
        <taxon>Ostariophysi</taxon>
        <taxon>Gymnotiformes</taxon>
        <taxon>Gymnotoidei</taxon>
        <taxon>Gymnotidae</taxon>
        <taxon>Electrophorus</taxon>
    </lineage>
</organism>
<feature type="region of interest" description="Disordered" evidence="14">
    <location>
        <begin position="1601"/>
        <end position="1649"/>
    </location>
</feature>
<feature type="transmembrane region" description="Helical" evidence="15">
    <location>
        <begin position="1816"/>
        <end position="1840"/>
    </location>
</feature>
<feature type="domain" description="UBA" evidence="16">
    <location>
        <begin position="930"/>
        <end position="975"/>
    </location>
</feature>
<dbReference type="InterPro" id="IPR015095">
    <property type="entry name" value="AlkB_hom8_N"/>
</dbReference>
<reference evidence="19" key="1">
    <citation type="submission" date="2023-03" db="EMBL/GenBank/DDBJ databases">
        <title>Electrophorus voltai genome.</title>
        <authorList>
            <person name="Bian C."/>
        </authorList>
    </citation>
    <scope>NUCLEOTIDE SEQUENCE</scope>
    <source>
        <strain evidence="19">CB-2022</strain>
        <tissue evidence="19">Muscle</tissue>
    </source>
</reference>
<dbReference type="CDD" id="cd14283">
    <property type="entry name" value="UBA_TNR6C"/>
    <property type="match status" value="1"/>
</dbReference>
<dbReference type="Pfam" id="PF10427">
    <property type="entry name" value="Ago_hook"/>
    <property type="match status" value="1"/>
</dbReference>
<dbReference type="InterPro" id="IPR032226">
    <property type="entry name" value="TNRC6_PABC-bd"/>
</dbReference>
<evidence type="ECO:0000256" key="7">
    <source>
        <dbReference type="ARBA" id="ARBA00022884"/>
    </source>
</evidence>
<keyword evidence="7 13" id="KW-0694">RNA-binding</keyword>
<evidence type="ECO:0000259" key="17">
    <source>
        <dbReference type="PROSITE" id="PS50102"/>
    </source>
</evidence>
<feature type="compositionally biased region" description="Low complexity" evidence="14">
    <location>
        <begin position="1338"/>
        <end position="1354"/>
    </location>
</feature>
<evidence type="ECO:0000256" key="11">
    <source>
        <dbReference type="ARBA" id="ARBA00023158"/>
    </source>
</evidence>
<keyword evidence="11" id="KW-0943">RNA-mediated gene silencing</keyword>
<keyword evidence="4" id="KW-0597">Phosphoprotein</keyword>
<dbReference type="Pfam" id="PF16608">
    <property type="entry name" value="TNRC6-PABC_bdg"/>
    <property type="match status" value="1"/>
</dbReference>
<evidence type="ECO:0000259" key="18">
    <source>
        <dbReference type="PROSITE" id="PS50262"/>
    </source>
</evidence>
<dbReference type="InterPro" id="IPR019486">
    <property type="entry name" value="Argonaute_hook_dom"/>
</dbReference>
<feature type="transmembrane region" description="Helical" evidence="15">
    <location>
        <begin position="1988"/>
        <end position="2012"/>
    </location>
</feature>
<dbReference type="InterPro" id="IPR052068">
    <property type="entry name" value="GW182_domain"/>
</dbReference>
<feature type="compositionally biased region" description="Pro residues" evidence="14">
    <location>
        <begin position="1087"/>
        <end position="1096"/>
    </location>
</feature>
<dbReference type="PANTHER" id="PTHR13020">
    <property type="entry name" value="TRINUCLEOTIDE REPEAT-CONTAINING GENE 6"/>
    <property type="match status" value="1"/>
</dbReference>
<dbReference type="Gene3D" id="1.20.1070.10">
    <property type="entry name" value="Rhodopsin 7-helix transmembrane proteins"/>
    <property type="match status" value="1"/>
</dbReference>
<feature type="compositionally biased region" description="Polar residues" evidence="14">
    <location>
        <begin position="1601"/>
        <end position="1627"/>
    </location>
</feature>